<dbReference type="EMBL" id="BNJG01000002">
    <property type="protein sequence ID" value="GHO56769.1"/>
    <property type="molecule type" value="Genomic_DNA"/>
</dbReference>
<protein>
    <submittedName>
        <fullName evidence="1">Uncharacterized protein</fullName>
    </submittedName>
</protein>
<name>A0ABQ3UVR5_9CHLR</name>
<sequence>MPISYPGYAAGAAYSWCLASNSDSDIPALTGRYAFQDEQGEMGQLIARLGNVYQLFEIIHNSTPHFWALHRPLAQVKDDPLFPLQTFIQADEQLLEIERELVSIRLQSPEAALIVQEYELVCRLMHHASLRVQLAHDPTNADLLERARKDVQSLLGDFRQVWLARNREGGLADSIAPLEKMLTEEYR</sequence>
<reference evidence="1 2" key="1">
    <citation type="journal article" date="2021" name="Int. J. Syst. Evol. Microbiol.">
        <title>Reticulibacter mediterranei gen. nov., sp. nov., within the new family Reticulibacteraceae fam. nov., and Ktedonospora formicarum gen. nov., sp. nov., Ktedonobacter robiniae sp. nov., Dictyobacter formicarum sp. nov. and Dictyobacter arantiisoli sp. nov., belonging to the class Ktedonobacteria.</title>
        <authorList>
            <person name="Yabe S."/>
            <person name="Zheng Y."/>
            <person name="Wang C.M."/>
            <person name="Sakai Y."/>
            <person name="Abe K."/>
            <person name="Yokota A."/>
            <person name="Donadio S."/>
            <person name="Cavaletti L."/>
            <person name="Monciardini P."/>
        </authorList>
    </citation>
    <scope>NUCLEOTIDE SEQUENCE [LARGE SCALE GENOMIC DNA]</scope>
    <source>
        <strain evidence="1 2">SOSP1-30</strain>
    </source>
</reference>
<keyword evidence="2" id="KW-1185">Reference proteome</keyword>
<organism evidence="1 2">
    <name type="scientific">Ktedonobacter robiniae</name>
    <dbReference type="NCBI Taxonomy" id="2778365"/>
    <lineage>
        <taxon>Bacteria</taxon>
        <taxon>Bacillati</taxon>
        <taxon>Chloroflexota</taxon>
        <taxon>Ktedonobacteria</taxon>
        <taxon>Ktedonobacterales</taxon>
        <taxon>Ktedonobacteraceae</taxon>
        <taxon>Ktedonobacter</taxon>
    </lineage>
</organism>
<gene>
    <name evidence="1" type="ORF">KSB_52440</name>
</gene>
<evidence type="ECO:0000313" key="2">
    <source>
        <dbReference type="Proteomes" id="UP000654345"/>
    </source>
</evidence>
<proteinExistence type="predicted"/>
<comment type="caution">
    <text evidence="1">The sequence shown here is derived from an EMBL/GenBank/DDBJ whole genome shotgun (WGS) entry which is preliminary data.</text>
</comment>
<evidence type="ECO:0000313" key="1">
    <source>
        <dbReference type="EMBL" id="GHO56769.1"/>
    </source>
</evidence>
<dbReference type="Proteomes" id="UP000654345">
    <property type="component" value="Unassembled WGS sequence"/>
</dbReference>
<accession>A0ABQ3UVR5</accession>